<dbReference type="RefSeq" id="WP_018577528.1">
    <property type="nucleotide sequence ID" value="NZ_KB892404.1"/>
</dbReference>
<comment type="caution">
    <text evidence="6">The sequence shown here is derived from an EMBL/GenBank/DDBJ whole genome shotgun (WGS) entry which is preliminary data.</text>
</comment>
<dbReference type="EMBL" id="LNYW01000043">
    <property type="protein sequence ID" value="KTD60798.1"/>
    <property type="molecule type" value="Genomic_DNA"/>
</dbReference>
<gene>
    <name evidence="6" type="primary">lptC</name>
    <name evidence="6" type="ORF">Lsha_1515</name>
</gene>
<protein>
    <submittedName>
        <fullName evidence="6">Lipopolysaccharide export system protein LptC</fullName>
    </submittedName>
</protein>
<dbReference type="InterPro" id="IPR026265">
    <property type="entry name" value="LptC"/>
</dbReference>
<evidence type="ECO:0000256" key="5">
    <source>
        <dbReference type="ARBA" id="ARBA00023136"/>
    </source>
</evidence>
<keyword evidence="2" id="KW-0997">Cell inner membrane</keyword>
<reference evidence="6 7" key="1">
    <citation type="submission" date="2015-11" db="EMBL/GenBank/DDBJ databases">
        <title>Genomic analysis of 38 Legionella species identifies large and diverse effector repertoires.</title>
        <authorList>
            <person name="Burstein D."/>
            <person name="Amaro F."/>
            <person name="Zusman T."/>
            <person name="Lifshitz Z."/>
            <person name="Cohen O."/>
            <person name="Gilbert J.A."/>
            <person name="Pupko T."/>
            <person name="Shuman H.A."/>
            <person name="Segal G."/>
        </authorList>
    </citation>
    <scope>NUCLEOTIDE SEQUENCE [LARGE SCALE GENOMIC DNA]</scope>
    <source>
        <strain evidence="6 7">ATCC 49655</strain>
    </source>
</reference>
<proteinExistence type="predicted"/>
<dbReference type="GO" id="GO:0005886">
    <property type="term" value="C:plasma membrane"/>
    <property type="evidence" value="ECO:0007669"/>
    <property type="project" value="InterPro"/>
</dbReference>
<evidence type="ECO:0000256" key="2">
    <source>
        <dbReference type="ARBA" id="ARBA00022519"/>
    </source>
</evidence>
<keyword evidence="1" id="KW-1003">Cell membrane</keyword>
<evidence type="ECO:0000313" key="7">
    <source>
        <dbReference type="Proteomes" id="UP000054600"/>
    </source>
</evidence>
<dbReference type="eggNOG" id="COG3117">
    <property type="taxonomic scope" value="Bacteria"/>
</dbReference>
<dbReference type="Proteomes" id="UP000054600">
    <property type="component" value="Unassembled WGS sequence"/>
</dbReference>
<evidence type="ECO:0000256" key="3">
    <source>
        <dbReference type="ARBA" id="ARBA00022692"/>
    </source>
</evidence>
<dbReference type="STRING" id="1122169.Lsha_1515"/>
<keyword evidence="7" id="KW-1185">Reference proteome</keyword>
<keyword evidence="5" id="KW-0472">Membrane</keyword>
<keyword evidence="4" id="KW-1133">Transmembrane helix</keyword>
<evidence type="ECO:0000313" key="6">
    <source>
        <dbReference type="EMBL" id="KTD60798.1"/>
    </source>
</evidence>
<dbReference type="Pfam" id="PF06835">
    <property type="entry name" value="LptC"/>
    <property type="match status" value="1"/>
</dbReference>
<evidence type="ECO:0000256" key="4">
    <source>
        <dbReference type="ARBA" id="ARBA00022989"/>
    </source>
</evidence>
<dbReference type="GO" id="GO:0017089">
    <property type="term" value="F:glycolipid transfer activity"/>
    <property type="evidence" value="ECO:0007669"/>
    <property type="project" value="TreeGrafter"/>
</dbReference>
<dbReference type="PANTHER" id="PTHR37481:SF1">
    <property type="entry name" value="LIPOPOLYSACCHARIDE EXPORT SYSTEM PROTEIN LPTC"/>
    <property type="match status" value="1"/>
</dbReference>
<evidence type="ECO:0000256" key="1">
    <source>
        <dbReference type="ARBA" id="ARBA00022475"/>
    </source>
</evidence>
<dbReference type="PANTHER" id="PTHR37481">
    <property type="entry name" value="LIPOPOLYSACCHARIDE EXPORT SYSTEM PROTEIN LPTC"/>
    <property type="match status" value="1"/>
</dbReference>
<dbReference type="PATRIC" id="fig|1122169.6.peg.1744"/>
<dbReference type="GO" id="GO:0030288">
    <property type="term" value="C:outer membrane-bounded periplasmic space"/>
    <property type="evidence" value="ECO:0007669"/>
    <property type="project" value="TreeGrafter"/>
</dbReference>
<sequence length="190" mass="21375">MNSAKQTLVLLFTLIILAGSGWYFSGMEKVEQLDNDTLSSTVDTTITGLTVRQFNTDGVLVNLLTTPLMEHIPKEDIHLLQNPHIVIKQEDQPAWEINSVKAKSFEGGQRITFMEQVVVHQKPGDKTSESTLKTEEVTYFPKEKKATTNLFVTFEQPGNIIQSHGMNAYLDEKRVELLHRARGSYDPAKG</sequence>
<dbReference type="Gene3D" id="2.60.450.10">
    <property type="entry name" value="Lipopolysaccharide (LPS) transport protein A like domain"/>
    <property type="match status" value="1"/>
</dbReference>
<accession>A0A0W0YVX1</accession>
<dbReference type="OrthoDB" id="5731914at2"/>
<dbReference type="InterPro" id="IPR052363">
    <property type="entry name" value="LPS_export_LptC"/>
</dbReference>
<dbReference type="GO" id="GO:0015221">
    <property type="term" value="F:lipopolysaccharide transmembrane transporter activity"/>
    <property type="evidence" value="ECO:0007669"/>
    <property type="project" value="InterPro"/>
</dbReference>
<dbReference type="AlphaFoldDB" id="A0A0W0YVX1"/>
<organism evidence="6 7">
    <name type="scientific">Legionella shakespearei DSM 23087</name>
    <dbReference type="NCBI Taxonomy" id="1122169"/>
    <lineage>
        <taxon>Bacteria</taxon>
        <taxon>Pseudomonadati</taxon>
        <taxon>Pseudomonadota</taxon>
        <taxon>Gammaproteobacteria</taxon>
        <taxon>Legionellales</taxon>
        <taxon>Legionellaceae</taxon>
        <taxon>Legionella</taxon>
    </lineage>
</organism>
<name>A0A0W0YVX1_9GAMM</name>
<dbReference type="InterPro" id="IPR010664">
    <property type="entry name" value="LipoPS_assembly_LptC-rel"/>
</dbReference>
<keyword evidence="3" id="KW-0812">Transmembrane</keyword>
<dbReference type="NCBIfam" id="TIGR04409">
    <property type="entry name" value="LptC_YrbK"/>
    <property type="match status" value="1"/>
</dbReference>